<proteinExistence type="predicted"/>
<dbReference type="AlphaFoldDB" id="A0A6J6W9S2"/>
<organism evidence="2">
    <name type="scientific">freshwater metagenome</name>
    <dbReference type="NCBI Taxonomy" id="449393"/>
    <lineage>
        <taxon>unclassified sequences</taxon>
        <taxon>metagenomes</taxon>
        <taxon>ecological metagenomes</taxon>
    </lineage>
</organism>
<protein>
    <submittedName>
        <fullName evidence="2">Unannotated protein</fullName>
    </submittedName>
</protein>
<keyword evidence="1" id="KW-0812">Transmembrane</keyword>
<sequence>MTEDEKPANIKATLSFVGLGLFLFLIIIIGISNSHQNSSEQNGSEIAKSSGFLADWNSTLEEQGLEDAKKLIWQQNKFTKVVDSQLPKEYSQENESDYGFDQIQLDWNFFKIPGDQKVQLLLTTSYSGTSWIFGDAIYVRFGDESRSFQPEGTPYQNIITGGVFESMNFIFSEEDINYLAQVFETDNKEFQILITSNSSMGGMKVCNPNDKEVASMKLLLNTYRYLLNTDQLNLSFVDATN</sequence>
<keyword evidence="1" id="KW-0472">Membrane</keyword>
<accession>A0A6J6W9S2</accession>
<evidence type="ECO:0000256" key="1">
    <source>
        <dbReference type="SAM" id="Phobius"/>
    </source>
</evidence>
<gene>
    <name evidence="2" type="ORF">UFOPK2928_00682</name>
</gene>
<feature type="transmembrane region" description="Helical" evidence="1">
    <location>
        <begin position="12"/>
        <end position="31"/>
    </location>
</feature>
<evidence type="ECO:0000313" key="2">
    <source>
        <dbReference type="EMBL" id="CAB4779417.1"/>
    </source>
</evidence>
<keyword evidence="1" id="KW-1133">Transmembrane helix</keyword>
<dbReference type="EMBL" id="CAEZZY010000062">
    <property type="protein sequence ID" value="CAB4779417.1"/>
    <property type="molecule type" value="Genomic_DNA"/>
</dbReference>
<name>A0A6J6W9S2_9ZZZZ</name>
<reference evidence="2" key="1">
    <citation type="submission" date="2020-05" db="EMBL/GenBank/DDBJ databases">
        <authorList>
            <person name="Chiriac C."/>
            <person name="Salcher M."/>
            <person name="Ghai R."/>
            <person name="Kavagutti S V."/>
        </authorList>
    </citation>
    <scope>NUCLEOTIDE SEQUENCE</scope>
</reference>